<evidence type="ECO:0000313" key="3">
    <source>
        <dbReference type="EMBL" id="RJL48637.1"/>
    </source>
</evidence>
<gene>
    <name evidence="3" type="ORF">D5071_17780</name>
</gene>
<dbReference type="AlphaFoldDB" id="A0A419ASB8"/>
<accession>A0A419ASB8</accession>
<comment type="caution">
    <text evidence="3">The sequence shown here is derived from an EMBL/GenBank/DDBJ whole genome shotgun (WGS) entry which is preliminary data.</text>
</comment>
<organism evidence="3 4">
    <name type="scientific">Pectobacterium carotovorum</name>
    <name type="common">Erwinia carotovora</name>
    <dbReference type="NCBI Taxonomy" id="554"/>
    <lineage>
        <taxon>Bacteria</taxon>
        <taxon>Pseudomonadati</taxon>
        <taxon>Pseudomonadota</taxon>
        <taxon>Gammaproteobacteria</taxon>
        <taxon>Enterobacterales</taxon>
        <taxon>Pectobacteriaceae</taxon>
        <taxon>Pectobacterium</taxon>
    </lineage>
</organism>
<sequence>MESHIIQKLKSHFDDLSHIIPEDGIEFWFARDLMEPLGYARWENFQTAIMRAVESCKTTGYDESDHFRGVTKMIEIGKGGQRPVEDFMLTRYACYLIAQNGDPRKEAIAFAQSYFAIQTRKQELIEDRMRLQARLDARERLRESEKTLSQNLYERGIDDKGFGRIRSKGDAALFGGNTTQMMKDRYGITQARPLADFLPTLTIAAKNLATEMTNHNVMQEQLHGEPTITREHEQNNRSVRDMLGQRGIQPEQLPAEEDIKKLERRVKTEEKKLFKQAGKLPESKHQDKG</sequence>
<evidence type="ECO:0000313" key="4">
    <source>
        <dbReference type="Proteomes" id="UP000283655"/>
    </source>
</evidence>
<dbReference type="Pfam" id="PF02498">
    <property type="entry name" value="Bro-N"/>
    <property type="match status" value="1"/>
</dbReference>
<protein>
    <submittedName>
        <fullName evidence="3">DNA damage-inducible protein D</fullName>
    </submittedName>
</protein>
<evidence type="ECO:0000256" key="1">
    <source>
        <dbReference type="SAM" id="MobiDB-lite"/>
    </source>
</evidence>
<reference evidence="3 4" key="1">
    <citation type="submission" date="2018-09" db="EMBL/GenBank/DDBJ databases">
        <title>Phylogenetic diversity of Pectobacterium and Dickeya strains causing blackleg disease of potato in Morocco.</title>
        <authorList>
            <person name="Oulghazi S."/>
            <person name="Moumni M."/>
            <person name="Faure D."/>
        </authorList>
    </citation>
    <scope>NUCLEOTIDE SEQUENCE [LARGE SCALE GENOMIC DNA]</scope>
    <source>
        <strain evidence="3 4">S1.15.11.2D</strain>
    </source>
</reference>
<dbReference type="RefSeq" id="WP_119874579.1">
    <property type="nucleotide sequence ID" value="NZ_QZDH01000052.1"/>
</dbReference>
<evidence type="ECO:0000259" key="2">
    <source>
        <dbReference type="Pfam" id="PF02498"/>
    </source>
</evidence>
<dbReference type="NCBIfam" id="NF008573">
    <property type="entry name" value="PRK11525.1"/>
    <property type="match status" value="1"/>
</dbReference>
<feature type="domain" description="Bro-N" evidence="2">
    <location>
        <begin position="18"/>
        <end position="109"/>
    </location>
</feature>
<dbReference type="EMBL" id="QZDH01000052">
    <property type="protein sequence ID" value="RJL48637.1"/>
    <property type="molecule type" value="Genomic_DNA"/>
</dbReference>
<name>A0A419ASB8_PECCA</name>
<dbReference type="Proteomes" id="UP000283655">
    <property type="component" value="Unassembled WGS sequence"/>
</dbReference>
<feature type="region of interest" description="Disordered" evidence="1">
    <location>
        <begin position="270"/>
        <end position="289"/>
    </location>
</feature>
<dbReference type="InterPro" id="IPR003497">
    <property type="entry name" value="BRO_N_domain"/>
</dbReference>
<proteinExistence type="predicted"/>